<reference evidence="4" key="1">
    <citation type="submission" date="2015-01" db="EMBL/GenBank/DDBJ databases">
        <authorList>
            <person name="Durling Mikael"/>
        </authorList>
    </citation>
    <scope>NUCLEOTIDE SEQUENCE</scope>
</reference>
<gene>
    <name evidence="4" type="ORF">BN869_000013974_1</name>
</gene>
<dbReference type="GO" id="GO:0000976">
    <property type="term" value="F:transcription cis-regulatory region binding"/>
    <property type="evidence" value="ECO:0007669"/>
    <property type="project" value="TreeGrafter"/>
</dbReference>
<evidence type="ECO:0008006" key="5">
    <source>
        <dbReference type="Google" id="ProtNLM"/>
    </source>
</evidence>
<sequence>GVVPIPSTGSSVSADQAGTSPFVYSLTQHTPHTPSDQDDIPARSATPAARIDSPIPAPLCPAPTWLSWISEQHRSLIDHFTRNLTPCFSLHPVQHGNFCSNLLPLALDTSYGAPLLAAILMSALVHRDSLSSPESNIGFANLHQTCIHHLRRKGVGKNVQVDDIYVATALILCLTEILAGGRRLGAWRMHLNGAAASLDGFAPDPVAESKSTSSTRLFLWRWCRSLRTNALSSAQQALPSPVPGTDLGEAKMMISDYIDVFDGFSTDLLPVFREINDMVQEEKAIQDLEQRHNEVPQSVNILRSMLGNRCRRLISKVKAMSEQPVSKLDPFIPPSQQEEYHADFMLLNEVYHYTALLELYQRVLHTPHTDPEVQDVVKSGINCLQRLRPDDYASPGVATLHPIFTIGCSVSTIEDRLFVMDWLENMRKRYAMGNVQSTKSFLLELWQRNDVSEVTGSHIQWGKLMLEKEWDLSLY</sequence>
<evidence type="ECO:0000313" key="4">
    <source>
        <dbReference type="EMBL" id="CEO57916.1"/>
    </source>
</evidence>
<dbReference type="GO" id="GO:0005634">
    <property type="term" value="C:nucleus"/>
    <property type="evidence" value="ECO:0007669"/>
    <property type="project" value="UniProtKB-SubCell"/>
</dbReference>
<dbReference type="GO" id="GO:0003700">
    <property type="term" value="F:DNA-binding transcription factor activity"/>
    <property type="evidence" value="ECO:0007669"/>
    <property type="project" value="TreeGrafter"/>
</dbReference>
<feature type="region of interest" description="Disordered" evidence="3">
    <location>
        <begin position="24"/>
        <end position="44"/>
    </location>
</feature>
<dbReference type="AlphaFoldDB" id="A0A0B7KSU0"/>
<dbReference type="GO" id="GO:0045944">
    <property type="term" value="P:positive regulation of transcription by RNA polymerase II"/>
    <property type="evidence" value="ECO:0007669"/>
    <property type="project" value="TreeGrafter"/>
</dbReference>
<feature type="compositionally biased region" description="Polar residues" evidence="3">
    <location>
        <begin position="25"/>
        <end position="34"/>
    </location>
</feature>
<dbReference type="PANTHER" id="PTHR37534">
    <property type="entry name" value="TRANSCRIPTIONAL ACTIVATOR PROTEIN UGA3"/>
    <property type="match status" value="1"/>
</dbReference>
<dbReference type="Pfam" id="PF11951">
    <property type="entry name" value="Fungal_trans_2"/>
    <property type="match status" value="1"/>
</dbReference>
<accession>A0A0B7KSU0</accession>
<keyword evidence="2" id="KW-0539">Nucleus</keyword>
<name>A0A0B7KSU0_BIOOC</name>
<proteinExistence type="predicted"/>
<protein>
    <recommendedName>
        <fullName evidence="5">Transcription factor domain-containing protein</fullName>
    </recommendedName>
</protein>
<evidence type="ECO:0000256" key="3">
    <source>
        <dbReference type="SAM" id="MobiDB-lite"/>
    </source>
</evidence>
<dbReference type="InterPro" id="IPR021858">
    <property type="entry name" value="Fun_TF"/>
</dbReference>
<dbReference type="EMBL" id="CDPU01000180">
    <property type="protein sequence ID" value="CEO57916.1"/>
    <property type="molecule type" value="Genomic_DNA"/>
</dbReference>
<feature type="non-terminal residue" evidence="4">
    <location>
        <position position="1"/>
    </location>
</feature>
<organism evidence="4">
    <name type="scientific">Bionectria ochroleuca</name>
    <name type="common">Gliocladium roseum</name>
    <dbReference type="NCBI Taxonomy" id="29856"/>
    <lineage>
        <taxon>Eukaryota</taxon>
        <taxon>Fungi</taxon>
        <taxon>Dikarya</taxon>
        <taxon>Ascomycota</taxon>
        <taxon>Pezizomycotina</taxon>
        <taxon>Sordariomycetes</taxon>
        <taxon>Hypocreomycetidae</taxon>
        <taxon>Hypocreales</taxon>
        <taxon>Bionectriaceae</taxon>
        <taxon>Clonostachys</taxon>
    </lineage>
</organism>
<dbReference type="PANTHER" id="PTHR37534:SF43">
    <property type="entry name" value="FINGER DOMAIN PROTEIN, PUTATIVE (AFU_ORTHOLOGUE AFUA_1G01850)-RELATED"/>
    <property type="match status" value="1"/>
</dbReference>
<comment type="subcellular location">
    <subcellularLocation>
        <location evidence="1">Nucleus</location>
    </subcellularLocation>
</comment>
<evidence type="ECO:0000256" key="1">
    <source>
        <dbReference type="ARBA" id="ARBA00004123"/>
    </source>
</evidence>
<evidence type="ECO:0000256" key="2">
    <source>
        <dbReference type="ARBA" id="ARBA00023242"/>
    </source>
</evidence>